<dbReference type="EMBL" id="FOVW01000001">
    <property type="protein sequence ID" value="SFN66744.1"/>
    <property type="molecule type" value="Genomic_DNA"/>
</dbReference>
<dbReference type="PANTHER" id="PTHR46390">
    <property type="entry name" value="MANNOSE-1-PHOSPHATE GUANYLYLTRANSFERASE"/>
    <property type="match status" value="1"/>
</dbReference>
<name>A0A1I5AWC1_9BACT</name>
<proteinExistence type="predicted"/>
<feature type="domain" description="Nucleotidyl transferase" evidence="1">
    <location>
        <begin position="13"/>
        <end position="287"/>
    </location>
</feature>
<dbReference type="RefSeq" id="WP_091649296.1">
    <property type="nucleotide sequence ID" value="NZ_FOVW01000001.1"/>
</dbReference>
<dbReference type="InterPro" id="IPR005835">
    <property type="entry name" value="NTP_transferase_dom"/>
</dbReference>
<keyword evidence="3" id="KW-1185">Reference proteome</keyword>
<dbReference type="AlphaFoldDB" id="A0A1I5AWC1"/>
<dbReference type="Pfam" id="PF00483">
    <property type="entry name" value="NTP_transferase"/>
    <property type="match status" value="1"/>
</dbReference>
<dbReference type="InterPro" id="IPR049577">
    <property type="entry name" value="GMPP_N"/>
</dbReference>
<dbReference type="GO" id="GO:0009298">
    <property type="term" value="P:GDP-mannose biosynthetic process"/>
    <property type="evidence" value="ECO:0007669"/>
    <property type="project" value="TreeGrafter"/>
</dbReference>
<reference evidence="3" key="1">
    <citation type="submission" date="2016-10" db="EMBL/GenBank/DDBJ databases">
        <authorList>
            <person name="Varghese N."/>
            <person name="Submissions S."/>
        </authorList>
    </citation>
    <scope>NUCLEOTIDE SEQUENCE [LARGE SCALE GENOMIC DNA]</scope>
    <source>
        <strain evidence="3">DSM 15282</strain>
    </source>
</reference>
<evidence type="ECO:0000313" key="2">
    <source>
        <dbReference type="EMBL" id="SFN66744.1"/>
    </source>
</evidence>
<accession>A0A1I5AWC1</accession>
<dbReference type="PANTHER" id="PTHR46390:SF1">
    <property type="entry name" value="MANNOSE-1-PHOSPHATE GUANYLYLTRANSFERASE"/>
    <property type="match status" value="1"/>
</dbReference>
<protein>
    <submittedName>
        <fullName evidence="2">Mannose-1-phosphate guanylyltransferase</fullName>
    </submittedName>
</protein>
<dbReference type="STRING" id="226506.SAMN04488519_101299"/>
<dbReference type="InterPro" id="IPR051161">
    <property type="entry name" value="Mannose-6P_isomerase_type2"/>
</dbReference>
<dbReference type="SUPFAM" id="SSF53448">
    <property type="entry name" value="Nucleotide-diphospho-sugar transferases"/>
    <property type="match status" value="1"/>
</dbReference>
<evidence type="ECO:0000259" key="1">
    <source>
        <dbReference type="Pfam" id="PF00483"/>
    </source>
</evidence>
<dbReference type="Proteomes" id="UP000199564">
    <property type="component" value="Unassembled WGS sequence"/>
</dbReference>
<sequence>MENSRQSNNYVAILAGGIGSKFYPMGKEHKPQQFRDIFNTGKTLLQSTFERFRGFIPKDHIYIVTSREYVSLVQEQLPNLPLENIVAEPERKNTAASVAYISFKLKKLNPKANLIIAPSDHLIRDQEIFVESCFKALEFTEQQDAFVTLGIEPDHASSAYGYIRRGYQRTEDGVFKAIQFTEKPEKSQAEKFLEEDNVYWNSGILIGRAADLADAFWIHASHIYDLFRDVYEFLNTEKEAEVIEYVYTNCRSISIDYALMEKANNVYIIPSKFEWNDLGTWTRAWESYSQENYAFAYQLPKNSKSDADAKKMEIVELENMVIIETPETILVCKKDYLRSKKDYAINAKEIKRELYI</sequence>
<gene>
    <name evidence="2" type="ORF">SAMN04488519_101299</name>
</gene>
<dbReference type="InterPro" id="IPR029044">
    <property type="entry name" value="Nucleotide-diphossugar_trans"/>
</dbReference>
<dbReference type="GO" id="GO:0004475">
    <property type="term" value="F:mannose-1-phosphate guanylyltransferase (GTP) activity"/>
    <property type="evidence" value="ECO:0007669"/>
    <property type="project" value="InterPro"/>
</dbReference>
<keyword evidence="2" id="KW-0808">Transferase</keyword>
<organism evidence="2 3">
    <name type="scientific">Algoriphagus ornithinivorans</name>
    <dbReference type="NCBI Taxonomy" id="226506"/>
    <lineage>
        <taxon>Bacteria</taxon>
        <taxon>Pseudomonadati</taxon>
        <taxon>Bacteroidota</taxon>
        <taxon>Cytophagia</taxon>
        <taxon>Cytophagales</taxon>
        <taxon>Cyclobacteriaceae</taxon>
        <taxon>Algoriphagus</taxon>
    </lineage>
</organism>
<dbReference type="Gene3D" id="3.90.550.10">
    <property type="entry name" value="Spore Coat Polysaccharide Biosynthesis Protein SpsA, Chain A"/>
    <property type="match status" value="1"/>
</dbReference>
<keyword evidence="2" id="KW-0548">Nucleotidyltransferase</keyword>
<evidence type="ECO:0000313" key="3">
    <source>
        <dbReference type="Proteomes" id="UP000199564"/>
    </source>
</evidence>
<dbReference type="CDD" id="cd02509">
    <property type="entry name" value="GDP-M1P_Guanylyltransferase"/>
    <property type="match status" value="1"/>
</dbReference>